<evidence type="ECO:0000256" key="1">
    <source>
        <dbReference type="ARBA" id="ARBA00022741"/>
    </source>
</evidence>
<comment type="caution">
    <text evidence="7">The sequence shown here is derived from an EMBL/GenBank/DDBJ whole genome shotgun (WGS) entry which is preliminary data.</text>
</comment>
<organism evidence="7 8">
    <name type="scientific">Agaricicola taiwanensis</name>
    <dbReference type="NCBI Taxonomy" id="591372"/>
    <lineage>
        <taxon>Bacteria</taxon>
        <taxon>Pseudomonadati</taxon>
        <taxon>Pseudomonadota</taxon>
        <taxon>Alphaproteobacteria</taxon>
        <taxon>Rhodobacterales</taxon>
        <taxon>Paracoccaceae</taxon>
        <taxon>Agaricicola</taxon>
    </lineage>
</organism>
<dbReference type="GO" id="GO:0016787">
    <property type="term" value="F:hydrolase activity"/>
    <property type="evidence" value="ECO:0007669"/>
    <property type="project" value="UniProtKB-KW"/>
</dbReference>
<dbReference type="InterPro" id="IPR050474">
    <property type="entry name" value="Hel308_SKI2-like"/>
</dbReference>
<evidence type="ECO:0000256" key="2">
    <source>
        <dbReference type="ARBA" id="ARBA00022801"/>
    </source>
</evidence>
<protein>
    <recommendedName>
        <fullName evidence="9">DEAD/DEAH box helicase</fullName>
    </recommendedName>
</protein>
<sequence length="1034" mass="113436">MRLGADALEDDANEEWPLERIADAYEIVASIEEDGEYRRAAAFVAGTAQQILSRRTLSQSQVDSSPLISRERVDPSLSAALLFLIAEQYADANEAALAIPKSGGYREAIVLGDHIRDLSRGKLVSILHRADRWREGRRSVGRLDNRAFRALAAALCDGIEILAAHMLSMPLPDSTPQRFATAQSAFRSVIGLASNTSERASRHIDGHYTTHFAGPAHLASLLLSVADALNDAALTKLVPPTGAEATWWSEWLRFRATSMPFLWRNHREAIAKEFYETGKSAVLVLPTGAGKTTVSALKIAGVIARGKKVIFLAPTHALVEQLTEDLQEIFPEDKFELGISSDFDSVLLDDQQLQSIEVMTPERCLAMLSFSPSSFSQVGLLVFDECHLLSPDTQKIGRALDGMLCILAFLVAAPEADLLFLSAMLNNGEQFANWISELTGRSCVAVELLWKPSRQARGIVVYDEREVQKSLSRARSQQRKQDLLAGKTAKSLRVAAEREITARPYVVWGLHHNWMAVADAYSHTAIINEPLTLGGGFKNGSLWASPNANEVAARIASNAVLGGLKTIVFVNTKADSVRVARKIATQIEFTVNLSEGEEALWEVLVAELGDEKHSIFAGRDFSAVPHNSAMLRLERAMSERLFRRSDGAKVIVATPTLAQGLNLPASLAVLAGDKRAGEAKGERRPLEAHELLNAAARAGRAGHLANGLVILIPEPLIRFLPGETLRKDLKDKLNSVLPNDDRCVAISDPLEIVLDRIMEGDFQDRDVRYTINRLASLSSSPDFDVSKDNILIKSFGAFLARANATENEYNAKMTKLWTQARLVADESTEAAVLLIASQSGLPLDLLERLRMRLQTSLGRLPTSVVAWLEWTIDWLKEDADARQQLLSDVSRSALIATGRAGNTELDAEILSNLLPGIIGWVQGETIRQIEEALGGSPDGSTDLERLCPRARELVSTFIPRGLAYATGIISRMGEEIKVADVQEDLDEGMMRGLSAAVRRGFVSLSMLEYANENKMLIGRVQLHRSYLSQFFLPE</sequence>
<dbReference type="SUPFAM" id="SSF52540">
    <property type="entry name" value="P-loop containing nucleoside triphosphate hydrolases"/>
    <property type="match status" value="1"/>
</dbReference>
<evidence type="ECO:0000259" key="5">
    <source>
        <dbReference type="PROSITE" id="PS51192"/>
    </source>
</evidence>
<dbReference type="AlphaFoldDB" id="A0A8J2VS18"/>
<name>A0A8J2VS18_9RHOB</name>
<keyword evidence="1" id="KW-0547">Nucleotide-binding</keyword>
<dbReference type="GO" id="GO:0003676">
    <property type="term" value="F:nucleic acid binding"/>
    <property type="evidence" value="ECO:0007669"/>
    <property type="project" value="InterPro"/>
</dbReference>
<dbReference type="InterPro" id="IPR011545">
    <property type="entry name" value="DEAD/DEAH_box_helicase_dom"/>
</dbReference>
<dbReference type="InterPro" id="IPR001650">
    <property type="entry name" value="Helicase_C-like"/>
</dbReference>
<dbReference type="InterPro" id="IPR027417">
    <property type="entry name" value="P-loop_NTPase"/>
</dbReference>
<keyword evidence="8" id="KW-1185">Reference proteome</keyword>
<feature type="domain" description="Helicase C-terminal" evidence="6">
    <location>
        <begin position="575"/>
        <end position="741"/>
    </location>
</feature>
<dbReference type="SMART" id="SM00490">
    <property type="entry name" value="HELICc"/>
    <property type="match status" value="1"/>
</dbReference>
<evidence type="ECO:0008006" key="9">
    <source>
        <dbReference type="Google" id="ProtNLM"/>
    </source>
</evidence>
<dbReference type="PROSITE" id="PS51194">
    <property type="entry name" value="HELICASE_CTER"/>
    <property type="match status" value="1"/>
</dbReference>
<evidence type="ECO:0000313" key="7">
    <source>
        <dbReference type="EMBL" id="GGE38521.1"/>
    </source>
</evidence>
<evidence type="ECO:0000313" key="8">
    <source>
        <dbReference type="Proteomes" id="UP000602745"/>
    </source>
</evidence>
<dbReference type="InterPro" id="IPR014001">
    <property type="entry name" value="Helicase_ATP-bd"/>
</dbReference>
<gene>
    <name evidence="7" type="ORF">GCM10007276_14760</name>
</gene>
<dbReference type="Pfam" id="PF00270">
    <property type="entry name" value="DEAD"/>
    <property type="match status" value="1"/>
</dbReference>
<dbReference type="GO" id="GO:0005524">
    <property type="term" value="F:ATP binding"/>
    <property type="evidence" value="ECO:0007669"/>
    <property type="project" value="UniProtKB-KW"/>
</dbReference>
<dbReference type="GO" id="GO:0004386">
    <property type="term" value="F:helicase activity"/>
    <property type="evidence" value="ECO:0007669"/>
    <property type="project" value="UniProtKB-KW"/>
</dbReference>
<reference evidence="7" key="1">
    <citation type="journal article" date="2014" name="Int. J. Syst. Evol. Microbiol.">
        <title>Complete genome sequence of Corynebacterium casei LMG S-19264T (=DSM 44701T), isolated from a smear-ripened cheese.</title>
        <authorList>
            <consortium name="US DOE Joint Genome Institute (JGI-PGF)"/>
            <person name="Walter F."/>
            <person name="Albersmeier A."/>
            <person name="Kalinowski J."/>
            <person name="Ruckert C."/>
        </authorList>
    </citation>
    <scope>NUCLEOTIDE SEQUENCE</scope>
    <source>
        <strain evidence="7">CCM 7684</strain>
    </source>
</reference>
<dbReference type="PANTHER" id="PTHR47961">
    <property type="entry name" value="DNA POLYMERASE THETA, PUTATIVE (AFU_ORTHOLOGUE AFUA_1G05260)-RELATED"/>
    <property type="match status" value="1"/>
</dbReference>
<evidence type="ECO:0000256" key="4">
    <source>
        <dbReference type="ARBA" id="ARBA00022840"/>
    </source>
</evidence>
<dbReference type="Proteomes" id="UP000602745">
    <property type="component" value="Unassembled WGS sequence"/>
</dbReference>
<feature type="domain" description="Helicase ATP-binding" evidence="5">
    <location>
        <begin position="272"/>
        <end position="443"/>
    </location>
</feature>
<dbReference type="Gene3D" id="3.40.50.300">
    <property type="entry name" value="P-loop containing nucleotide triphosphate hydrolases"/>
    <property type="match status" value="2"/>
</dbReference>
<proteinExistence type="predicted"/>
<keyword evidence="4" id="KW-0067">ATP-binding</keyword>
<evidence type="ECO:0000256" key="3">
    <source>
        <dbReference type="ARBA" id="ARBA00022806"/>
    </source>
</evidence>
<evidence type="ECO:0000259" key="6">
    <source>
        <dbReference type="PROSITE" id="PS51194"/>
    </source>
</evidence>
<dbReference type="PANTHER" id="PTHR47961:SF6">
    <property type="entry name" value="DNA-DIRECTED DNA POLYMERASE"/>
    <property type="match status" value="1"/>
</dbReference>
<keyword evidence="2" id="KW-0378">Hydrolase</keyword>
<reference evidence="7" key="2">
    <citation type="submission" date="2020-09" db="EMBL/GenBank/DDBJ databases">
        <authorList>
            <person name="Sun Q."/>
            <person name="Sedlacek I."/>
        </authorList>
    </citation>
    <scope>NUCLEOTIDE SEQUENCE</scope>
    <source>
        <strain evidence="7">CCM 7684</strain>
    </source>
</reference>
<dbReference type="SMART" id="SM00487">
    <property type="entry name" value="DEXDc"/>
    <property type="match status" value="1"/>
</dbReference>
<accession>A0A8J2VS18</accession>
<dbReference type="PROSITE" id="PS51192">
    <property type="entry name" value="HELICASE_ATP_BIND_1"/>
    <property type="match status" value="1"/>
</dbReference>
<keyword evidence="3" id="KW-0347">Helicase</keyword>
<dbReference type="EMBL" id="BMCP01000002">
    <property type="protein sequence ID" value="GGE38521.1"/>
    <property type="molecule type" value="Genomic_DNA"/>
</dbReference>